<evidence type="ECO:0000313" key="5">
    <source>
        <dbReference type="EMBL" id="KAK4467494.1"/>
    </source>
</evidence>
<keyword evidence="4" id="KW-0472">Membrane</keyword>
<dbReference type="InterPro" id="IPR019734">
    <property type="entry name" value="TPR_rpt"/>
</dbReference>
<sequence>MEKAKGNEFYQNGDYPAAIRHYSEAIKRNPSDAKLYSNRAACYTKLMEFPLAISDCNTCIELDPKFVKGYLRKGAVCNTMKDFNHARQAFRSDFNFTVYFLLSVVVLICVIHNICHILIISNSRRPSHRQRASGPLRHWSHLSMATLRSYNKRQLEFPIQSTFVFILMCR</sequence>
<evidence type="ECO:0008006" key="7">
    <source>
        <dbReference type="Google" id="ProtNLM"/>
    </source>
</evidence>
<evidence type="ECO:0000313" key="6">
    <source>
        <dbReference type="Proteomes" id="UP001292079"/>
    </source>
</evidence>
<name>A0AAE1Z650_SCHME</name>
<dbReference type="Gene3D" id="1.25.40.10">
    <property type="entry name" value="Tetratricopeptide repeat domain"/>
    <property type="match status" value="1"/>
</dbReference>
<dbReference type="Pfam" id="PF13414">
    <property type="entry name" value="TPR_11"/>
    <property type="match status" value="1"/>
</dbReference>
<dbReference type="EMBL" id="JALJAT010000036">
    <property type="protein sequence ID" value="KAK4467494.1"/>
    <property type="molecule type" value="Genomic_DNA"/>
</dbReference>
<reference evidence="5" key="1">
    <citation type="submission" date="2022-04" db="EMBL/GenBank/DDBJ databases">
        <authorList>
            <person name="Xu L."/>
            <person name="Lv Z."/>
        </authorList>
    </citation>
    <scope>NUCLEOTIDE SEQUENCE</scope>
    <source>
        <strain evidence="5">LV_2022a</strain>
    </source>
</reference>
<feature type="transmembrane region" description="Helical" evidence="4">
    <location>
        <begin position="98"/>
        <end position="121"/>
    </location>
</feature>
<evidence type="ECO:0000256" key="4">
    <source>
        <dbReference type="SAM" id="Phobius"/>
    </source>
</evidence>
<evidence type="ECO:0000256" key="1">
    <source>
        <dbReference type="ARBA" id="ARBA00022737"/>
    </source>
</evidence>
<organism evidence="5 6">
    <name type="scientific">Schistosoma mekongi</name>
    <name type="common">Parasitic worm</name>
    <dbReference type="NCBI Taxonomy" id="38744"/>
    <lineage>
        <taxon>Eukaryota</taxon>
        <taxon>Metazoa</taxon>
        <taxon>Spiralia</taxon>
        <taxon>Lophotrochozoa</taxon>
        <taxon>Platyhelminthes</taxon>
        <taxon>Trematoda</taxon>
        <taxon>Digenea</taxon>
        <taxon>Strigeidida</taxon>
        <taxon>Schistosomatoidea</taxon>
        <taxon>Schistosomatidae</taxon>
        <taxon>Schistosoma</taxon>
    </lineage>
</organism>
<keyword evidence="2 3" id="KW-0802">TPR repeat</keyword>
<proteinExistence type="predicted"/>
<dbReference type="PANTHER" id="PTHR22904:SF523">
    <property type="entry name" value="STRESS-INDUCED-PHOSPHOPROTEIN 1"/>
    <property type="match status" value="1"/>
</dbReference>
<keyword evidence="4" id="KW-1133">Transmembrane helix</keyword>
<keyword evidence="1" id="KW-0677">Repeat</keyword>
<evidence type="ECO:0000256" key="2">
    <source>
        <dbReference type="ARBA" id="ARBA00022803"/>
    </source>
</evidence>
<keyword evidence="4" id="KW-0812">Transmembrane</keyword>
<evidence type="ECO:0000256" key="3">
    <source>
        <dbReference type="PROSITE-ProRule" id="PRU00339"/>
    </source>
</evidence>
<dbReference type="Proteomes" id="UP001292079">
    <property type="component" value="Unassembled WGS sequence"/>
</dbReference>
<keyword evidence="6" id="KW-1185">Reference proteome</keyword>
<dbReference type="SMART" id="SM00028">
    <property type="entry name" value="TPR"/>
    <property type="match status" value="2"/>
</dbReference>
<gene>
    <name evidence="5" type="ORF">MN116_008975</name>
</gene>
<comment type="caution">
    <text evidence="5">The sequence shown here is derived from an EMBL/GenBank/DDBJ whole genome shotgun (WGS) entry which is preliminary data.</text>
</comment>
<protein>
    <recommendedName>
        <fullName evidence="7">Stress-induced-phosphoprotein 1</fullName>
    </recommendedName>
</protein>
<dbReference type="SUPFAM" id="SSF48452">
    <property type="entry name" value="TPR-like"/>
    <property type="match status" value="1"/>
</dbReference>
<dbReference type="AlphaFoldDB" id="A0AAE1Z650"/>
<feature type="repeat" description="TPR" evidence="3">
    <location>
        <begin position="4"/>
        <end position="32"/>
    </location>
</feature>
<reference evidence="5" key="2">
    <citation type="journal article" date="2023" name="Infect Dis Poverty">
        <title>Chromosome-scale genome of the human blood fluke Schistosoma mekongi and its implications for public health.</title>
        <authorList>
            <person name="Zhou M."/>
            <person name="Xu L."/>
            <person name="Xu D."/>
            <person name="Chen W."/>
            <person name="Khan J."/>
            <person name="Hu Y."/>
            <person name="Huang H."/>
            <person name="Wei H."/>
            <person name="Zhang Y."/>
            <person name="Chusongsang P."/>
            <person name="Tanasarnprasert K."/>
            <person name="Hu X."/>
            <person name="Limpanont Y."/>
            <person name="Lv Z."/>
        </authorList>
    </citation>
    <scope>NUCLEOTIDE SEQUENCE</scope>
    <source>
        <strain evidence="5">LV_2022a</strain>
    </source>
</reference>
<dbReference type="PROSITE" id="PS50005">
    <property type="entry name" value="TPR"/>
    <property type="match status" value="1"/>
</dbReference>
<dbReference type="PANTHER" id="PTHR22904">
    <property type="entry name" value="TPR REPEAT CONTAINING PROTEIN"/>
    <property type="match status" value="1"/>
</dbReference>
<dbReference type="GO" id="GO:0051879">
    <property type="term" value="F:Hsp90 protein binding"/>
    <property type="evidence" value="ECO:0007669"/>
    <property type="project" value="TreeGrafter"/>
</dbReference>
<accession>A0AAE1Z650</accession>
<dbReference type="InterPro" id="IPR011990">
    <property type="entry name" value="TPR-like_helical_dom_sf"/>
</dbReference>